<evidence type="ECO:0000313" key="10">
    <source>
        <dbReference type="EMBL" id="SEP92168.1"/>
    </source>
</evidence>
<accession>A0A1H9BV03</accession>
<evidence type="ECO:0000256" key="1">
    <source>
        <dbReference type="ARBA" id="ARBA00004167"/>
    </source>
</evidence>
<gene>
    <name evidence="10" type="ORF">SAMN04488038_102216</name>
</gene>
<reference evidence="10 11" key="1">
    <citation type="submission" date="2016-10" db="EMBL/GenBank/DDBJ databases">
        <authorList>
            <person name="de Groot N.N."/>
        </authorList>
    </citation>
    <scope>NUCLEOTIDE SEQUENCE [LARGE SCALE GENOMIC DNA]</scope>
    <source>
        <strain evidence="10 11">DSM 25927</strain>
    </source>
</reference>
<evidence type="ECO:0000256" key="2">
    <source>
        <dbReference type="ARBA" id="ARBA00009477"/>
    </source>
</evidence>
<evidence type="ECO:0000256" key="7">
    <source>
        <dbReference type="SAM" id="Phobius"/>
    </source>
</evidence>
<dbReference type="InterPro" id="IPR058625">
    <property type="entry name" value="MdtA-like_BSH"/>
</dbReference>
<evidence type="ECO:0000256" key="6">
    <source>
        <dbReference type="SAM" id="Coils"/>
    </source>
</evidence>
<proteinExistence type="inferred from homology"/>
<feature type="coiled-coil region" evidence="6">
    <location>
        <begin position="208"/>
        <end position="242"/>
    </location>
</feature>
<evidence type="ECO:0000259" key="9">
    <source>
        <dbReference type="Pfam" id="PF26002"/>
    </source>
</evidence>
<evidence type="ECO:0000313" key="11">
    <source>
        <dbReference type="Proteomes" id="UP000199233"/>
    </source>
</evidence>
<dbReference type="STRING" id="489703.SAMN04488038_102216"/>
<protein>
    <submittedName>
        <fullName evidence="10">Membrane fusion protein, adhesin transport system</fullName>
    </submittedName>
</protein>
<dbReference type="EMBL" id="FOFS01000002">
    <property type="protein sequence ID" value="SEP92168.1"/>
    <property type="molecule type" value="Genomic_DNA"/>
</dbReference>
<sequence>MNQIDQLFARAEPLQLGYANRILLVLSALLLAACAWASWATLDEQIRAPGTVIVSSRAQIVQVVDGGVLKKLKVREGDQVKAGDLLAELDRARFEASTDEIRAKVIALTANIERARAELDGTPLRFSKEVQQYADIVASQRNLYDRRLQLQREELGAIQRSLKLASDELAALERLAKTGDASETEVLRSRRQVNELRGTMDNKRNGYRQEAQTDLAKSQADLEQAQEVLSQRREALQSTQLRAPMSGTVNNVRMTTIGAVMKAGDELLSITPSDDPLVVEAKVTPADVAFIRKDLHANVKLDAYDYTIYGSLKGHVTYISSDTLQENTPKGEQTYYRVHIQIDEIPADRAHKIEVLPGMTTKVEIITGERTVAQYLLKPLRRVSSEALVER</sequence>
<dbReference type="OrthoDB" id="9775513at2"/>
<organism evidence="10 11">
    <name type="scientific">Solimonas aquatica</name>
    <dbReference type="NCBI Taxonomy" id="489703"/>
    <lineage>
        <taxon>Bacteria</taxon>
        <taxon>Pseudomonadati</taxon>
        <taxon>Pseudomonadota</taxon>
        <taxon>Gammaproteobacteria</taxon>
        <taxon>Nevskiales</taxon>
        <taxon>Nevskiaceae</taxon>
        <taxon>Solimonas</taxon>
    </lineage>
</organism>
<dbReference type="Pfam" id="PF25917">
    <property type="entry name" value="BSH_RND"/>
    <property type="match status" value="1"/>
</dbReference>
<evidence type="ECO:0000256" key="4">
    <source>
        <dbReference type="ARBA" id="ARBA00022989"/>
    </source>
</evidence>
<dbReference type="Proteomes" id="UP000199233">
    <property type="component" value="Unassembled WGS sequence"/>
</dbReference>
<dbReference type="InterPro" id="IPR058982">
    <property type="entry name" value="Beta-barrel_AprE"/>
</dbReference>
<dbReference type="Gene3D" id="1.10.287.470">
    <property type="entry name" value="Helix hairpin bin"/>
    <property type="match status" value="1"/>
</dbReference>
<dbReference type="PRINTS" id="PR01490">
    <property type="entry name" value="RTXTOXIND"/>
</dbReference>
<dbReference type="SUPFAM" id="SSF111369">
    <property type="entry name" value="HlyD-like secretion proteins"/>
    <property type="match status" value="2"/>
</dbReference>
<feature type="domain" description="Multidrug resistance protein MdtA-like barrel-sandwich hybrid" evidence="8">
    <location>
        <begin position="64"/>
        <end position="270"/>
    </location>
</feature>
<dbReference type="Gene3D" id="2.40.50.100">
    <property type="match status" value="1"/>
</dbReference>
<feature type="transmembrane region" description="Helical" evidence="7">
    <location>
        <begin position="21"/>
        <end position="39"/>
    </location>
</feature>
<keyword evidence="3 7" id="KW-0812">Transmembrane</keyword>
<dbReference type="AlphaFoldDB" id="A0A1H9BV03"/>
<dbReference type="PANTHER" id="PTHR30386:SF26">
    <property type="entry name" value="TRANSPORT PROTEIN COMB"/>
    <property type="match status" value="1"/>
</dbReference>
<feature type="domain" description="AprE-like beta-barrel" evidence="9">
    <location>
        <begin position="277"/>
        <end position="368"/>
    </location>
</feature>
<dbReference type="PANTHER" id="PTHR30386">
    <property type="entry name" value="MEMBRANE FUSION SUBUNIT OF EMRAB-TOLC MULTIDRUG EFFLUX PUMP"/>
    <property type="match status" value="1"/>
</dbReference>
<comment type="subcellular location">
    <subcellularLocation>
        <location evidence="1">Membrane</location>
        <topology evidence="1">Single-pass membrane protein</topology>
    </subcellularLocation>
</comment>
<evidence type="ECO:0000256" key="3">
    <source>
        <dbReference type="ARBA" id="ARBA00022692"/>
    </source>
</evidence>
<keyword evidence="4 7" id="KW-1133">Transmembrane helix</keyword>
<evidence type="ECO:0000256" key="5">
    <source>
        <dbReference type="ARBA" id="ARBA00023136"/>
    </source>
</evidence>
<dbReference type="Pfam" id="PF26002">
    <property type="entry name" value="Beta-barrel_AprE"/>
    <property type="match status" value="1"/>
</dbReference>
<name>A0A1H9BV03_9GAMM</name>
<dbReference type="Gene3D" id="2.40.30.170">
    <property type="match status" value="1"/>
</dbReference>
<dbReference type="InterPro" id="IPR050739">
    <property type="entry name" value="MFP"/>
</dbReference>
<dbReference type="RefSeq" id="WP_093282215.1">
    <property type="nucleotide sequence ID" value="NZ_FOFS01000002.1"/>
</dbReference>
<keyword evidence="5 7" id="KW-0472">Membrane</keyword>
<comment type="similarity">
    <text evidence="2">Belongs to the membrane fusion protein (MFP) (TC 8.A.1) family.</text>
</comment>
<evidence type="ECO:0000259" key="8">
    <source>
        <dbReference type="Pfam" id="PF25917"/>
    </source>
</evidence>
<keyword evidence="11" id="KW-1185">Reference proteome</keyword>
<dbReference type="GO" id="GO:0016020">
    <property type="term" value="C:membrane"/>
    <property type="evidence" value="ECO:0007669"/>
    <property type="project" value="UniProtKB-SubCell"/>
</dbReference>
<keyword evidence="6" id="KW-0175">Coiled coil</keyword>